<reference evidence="3" key="1">
    <citation type="journal article" date="2019" name="Int. J. Syst. Evol. Microbiol.">
        <title>The Global Catalogue of Microorganisms (GCM) 10K type strain sequencing project: providing services to taxonomists for standard genome sequencing and annotation.</title>
        <authorList>
            <consortium name="The Broad Institute Genomics Platform"/>
            <consortium name="The Broad Institute Genome Sequencing Center for Infectious Disease"/>
            <person name="Wu L."/>
            <person name="Ma J."/>
        </authorList>
    </citation>
    <scope>NUCLEOTIDE SEQUENCE [LARGE SCALE GENOMIC DNA]</scope>
    <source>
        <strain evidence="3">NBRC 111980</strain>
    </source>
</reference>
<protein>
    <recommendedName>
        <fullName evidence="4">DUF1440 domain-containing protein</fullName>
    </recommendedName>
</protein>
<dbReference type="Proteomes" id="UP001156670">
    <property type="component" value="Unassembled WGS sequence"/>
</dbReference>
<feature type="transmembrane region" description="Helical" evidence="1">
    <location>
        <begin position="81"/>
        <end position="105"/>
    </location>
</feature>
<comment type="caution">
    <text evidence="2">The sequence shown here is derived from an EMBL/GenBank/DDBJ whole genome shotgun (WGS) entry which is preliminary data.</text>
</comment>
<evidence type="ECO:0000256" key="1">
    <source>
        <dbReference type="SAM" id="Phobius"/>
    </source>
</evidence>
<name>A0ABQ5XJB1_9GAMM</name>
<evidence type="ECO:0000313" key="2">
    <source>
        <dbReference type="EMBL" id="GLQ91765.1"/>
    </source>
</evidence>
<gene>
    <name evidence="2" type="ORF">GCM10007901_07150</name>
</gene>
<keyword evidence="1" id="KW-1133">Transmembrane helix</keyword>
<sequence length="137" mass="14518">MLMLATADLLFACTYWYSKFGVPPARIAQNIASGLLGKHAFVGGGSTAALGVLLHYAMMAAMVGVYYVAAGRLVVLTQRPWLYGALYGALLFIVMNLIVVPLSAVPKAPVVMSWIISSIVVHVIIGLAIALSARRAL</sequence>
<feature type="transmembrane region" description="Helical" evidence="1">
    <location>
        <begin position="111"/>
        <end position="133"/>
    </location>
</feature>
<organism evidence="2 3">
    <name type="scientific">Dyella acidisoli</name>
    <dbReference type="NCBI Taxonomy" id="1867834"/>
    <lineage>
        <taxon>Bacteria</taxon>
        <taxon>Pseudomonadati</taxon>
        <taxon>Pseudomonadota</taxon>
        <taxon>Gammaproteobacteria</taxon>
        <taxon>Lysobacterales</taxon>
        <taxon>Rhodanobacteraceae</taxon>
        <taxon>Dyella</taxon>
    </lineage>
</organism>
<feature type="transmembrane region" description="Helical" evidence="1">
    <location>
        <begin position="48"/>
        <end position="69"/>
    </location>
</feature>
<evidence type="ECO:0008006" key="4">
    <source>
        <dbReference type="Google" id="ProtNLM"/>
    </source>
</evidence>
<keyword evidence="3" id="KW-1185">Reference proteome</keyword>
<keyword evidence="1" id="KW-0812">Transmembrane</keyword>
<proteinExistence type="predicted"/>
<evidence type="ECO:0000313" key="3">
    <source>
        <dbReference type="Proteomes" id="UP001156670"/>
    </source>
</evidence>
<dbReference type="EMBL" id="BSOB01000006">
    <property type="protein sequence ID" value="GLQ91765.1"/>
    <property type="molecule type" value="Genomic_DNA"/>
</dbReference>
<accession>A0ABQ5XJB1</accession>
<keyword evidence="1" id="KW-0472">Membrane</keyword>